<accession>A0A5J5IB22</accession>
<keyword evidence="2" id="KW-0653">Protein transport</keyword>
<dbReference type="AlphaFoldDB" id="A0A5J5IB22"/>
<dbReference type="InterPro" id="IPR051472">
    <property type="entry name" value="T3SS_Stator/FliH"/>
</dbReference>
<keyword evidence="6" id="KW-1185">Reference proteome</keyword>
<dbReference type="PANTHER" id="PTHR34982:SF1">
    <property type="entry name" value="FLAGELLAR ASSEMBLY PROTEIN FLIH"/>
    <property type="match status" value="1"/>
</dbReference>
<dbReference type="RefSeq" id="WP_120253233.1">
    <property type="nucleotide sequence ID" value="NZ_VYPZ01000001.1"/>
</dbReference>
<reference evidence="5 6" key="1">
    <citation type="submission" date="2019-09" db="EMBL/GenBank/DDBJ databases">
        <authorList>
            <person name="Feng G."/>
        </authorList>
    </citation>
    <scope>NUCLEOTIDE SEQUENCE [LARGE SCALE GENOMIC DNA]</scope>
    <source>
        <strain evidence="4 5">KACC 19283</strain>
        <strain evidence="3 6">KACC 19284</strain>
    </source>
</reference>
<gene>
    <name evidence="4" type="ORF">F4U95_01550</name>
    <name evidence="3" type="ORF">F4U96_01550</name>
</gene>
<evidence type="ECO:0000313" key="3">
    <source>
        <dbReference type="EMBL" id="KAA9021407.1"/>
    </source>
</evidence>
<proteinExistence type="predicted"/>
<dbReference type="GO" id="GO:0005829">
    <property type="term" value="C:cytosol"/>
    <property type="evidence" value="ECO:0007669"/>
    <property type="project" value="TreeGrafter"/>
</dbReference>
<evidence type="ECO:0000313" key="6">
    <source>
        <dbReference type="Proteomes" id="UP000326364"/>
    </source>
</evidence>
<dbReference type="Proteomes" id="UP000325933">
    <property type="component" value="Unassembled WGS sequence"/>
</dbReference>
<name>A0A5J5IB22_9SPHN</name>
<organism evidence="4 5">
    <name type="scientific">Sphingobium limneticum</name>
    <dbReference type="NCBI Taxonomy" id="1007511"/>
    <lineage>
        <taxon>Bacteria</taxon>
        <taxon>Pseudomonadati</taxon>
        <taxon>Pseudomonadota</taxon>
        <taxon>Alphaproteobacteria</taxon>
        <taxon>Sphingomonadales</taxon>
        <taxon>Sphingomonadaceae</taxon>
        <taxon>Sphingobium</taxon>
    </lineage>
</organism>
<evidence type="ECO:0000256" key="2">
    <source>
        <dbReference type="ARBA" id="ARBA00022927"/>
    </source>
</evidence>
<dbReference type="PANTHER" id="PTHR34982">
    <property type="entry name" value="YOP PROTEINS TRANSLOCATION PROTEIN L"/>
    <property type="match status" value="1"/>
</dbReference>
<dbReference type="EMBL" id="VYQA01000001">
    <property type="protein sequence ID" value="KAA9033769.1"/>
    <property type="molecule type" value="Genomic_DNA"/>
</dbReference>
<sequence length="201" mass="21508">MAFHLIHADGLSLLASDRPWLRGSERAPVEEAATLLADIRLLHDRQAEALAQVQAIAAAEGRASGAEAGRAAFAAAIAALTDQVEADRARRDEDVAALALAALRQMVGALADEERIAAIAQRAVEALGSRGPVLIEVSEAMMPHVERAFTDRPSAIEVAVRMQDGLADDQCRLTAPDGRIVADLDVQMQSFARRWELIDAD</sequence>
<comment type="caution">
    <text evidence="4">The sequence shown here is derived from an EMBL/GenBank/DDBJ whole genome shotgun (WGS) entry which is preliminary data.</text>
</comment>
<dbReference type="Proteomes" id="UP000326364">
    <property type="component" value="Unassembled WGS sequence"/>
</dbReference>
<evidence type="ECO:0000313" key="5">
    <source>
        <dbReference type="Proteomes" id="UP000325933"/>
    </source>
</evidence>
<dbReference type="EMBL" id="VYQB01000001">
    <property type="protein sequence ID" value="KAA9021407.1"/>
    <property type="molecule type" value="Genomic_DNA"/>
</dbReference>
<evidence type="ECO:0000313" key="4">
    <source>
        <dbReference type="EMBL" id="KAA9033769.1"/>
    </source>
</evidence>
<evidence type="ECO:0000256" key="1">
    <source>
        <dbReference type="ARBA" id="ARBA00022448"/>
    </source>
</evidence>
<protein>
    <submittedName>
        <fullName evidence="4">Uncharacterized protein</fullName>
    </submittedName>
</protein>
<dbReference type="GO" id="GO:0015031">
    <property type="term" value="P:protein transport"/>
    <property type="evidence" value="ECO:0007669"/>
    <property type="project" value="UniProtKB-KW"/>
</dbReference>
<keyword evidence="1" id="KW-0813">Transport</keyword>